<keyword evidence="6 9" id="KW-1133">Transmembrane helix</keyword>
<comment type="similarity">
    <text evidence="2 8">Belongs to the cytochrome c oxidase subunit 3 family.</text>
</comment>
<sequence length="212" mass="24298">MNWASVYSSMIFASVLVGLILWKLYIALIGVLLLSIGLVWFVADSVKQHVHFINGFFLFIMSEVIIFFTLFVSCLWFQESHDIGISEWNELPFLGSFLLLGSSVTATAYHSQMNISSFLLVITILLGFSFIILQGFEFDESGVNLFSSVYHACCFTTVSLHFSHVLIGVLLLIGLFICTVKVVDIYYSNLIIWYWHFVDYIWLLVYTVVYLF</sequence>
<feature type="domain" description="Heme-copper oxidase subunit III family profile" evidence="10">
    <location>
        <begin position="1"/>
        <end position="212"/>
    </location>
</feature>
<gene>
    <name evidence="11" type="primary">COX3</name>
</gene>
<keyword evidence="4 8" id="KW-0812">Transmembrane</keyword>
<organism evidence="11">
    <name type="scientific">Macrogyrodactylus karibae</name>
    <dbReference type="NCBI Taxonomy" id="696689"/>
    <lineage>
        <taxon>Eukaryota</taxon>
        <taxon>Metazoa</taxon>
        <taxon>Spiralia</taxon>
        <taxon>Lophotrochozoa</taxon>
        <taxon>Platyhelminthes</taxon>
        <taxon>Monogenea</taxon>
        <taxon>Monopisthocotylea</taxon>
        <taxon>Gyrodactylidea</taxon>
        <taxon>Gyrodactylidae</taxon>
        <taxon>Macrogyrodactylus</taxon>
    </lineage>
</organism>
<dbReference type="Pfam" id="PF00510">
    <property type="entry name" value="COX3"/>
    <property type="match status" value="1"/>
</dbReference>
<dbReference type="Gene3D" id="1.20.120.80">
    <property type="entry name" value="Cytochrome c oxidase, subunit III, four-helix bundle"/>
    <property type="match status" value="1"/>
</dbReference>
<feature type="transmembrane region" description="Helical" evidence="9">
    <location>
        <begin position="148"/>
        <end position="178"/>
    </location>
</feature>
<evidence type="ECO:0000313" key="11">
    <source>
        <dbReference type="EMBL" id="AWW03154.1"/>
    </source>
</evidence>
<feature type="transmembrane region" description="Helical" evidence="9">
    <location>
        <begin position="190"/>
        <end position="211"/>
    </location>
</feature>
<geneLocation type="mitochondrion" evidence="11"/>
<proteinExistence type="inferred from homology"/>
<evidence type="ECO:0000256" key="6">
    <source>
        <dbReference type="ARBA" id="ARBA00022989"/>
    </source>
</evidence>
<dbReference type="InterPro" id="IPR035973">
    <property type="entry name" value="Cyt_c_oxidase_su3-like_sf"/>
</dbReference>
<dbReference type="PANTHER" id="PTHR11403">
    <property type="entry name" value="CYTOCHROME C OXIDASE SUBUNIT III"/>
    <property type="match status" value="1"/>
</dbReference>
<dbReference type="SUPFAM" id="SSF81452">
    <property type="entry name" value="Cytochrome c oxidase subunit III-like"/>
    <property type="match status" value="1"/>
</dbReference>
<dbReference type="InterPro" id="IPR013833">
    <property type="entry name" value="Cyt_c_oxidase_su3_a-hlx"/>
</dbReference>
<dbReference type="InterPro" id="IPR024791">
    <property type="entry name" value="Cyt_c/ubiquinol_Oxase_su3"/>
</dbReference>
<evidence type="ECO:0000259" key="10">
    <source>
        <dbReference type="PROSITE" id="PS50253"/>
    </source>
</evidence>
<dbReference type="PROSITE" id="PS50253">
    <property type="entry name" value="COX3"/>
    <property type="match status" value="1"/>
</dbReference>
<dbReference type="InterPro" id="IPR000298">
    <property type="entry name" value="Cyt_c_oxidase-like_su3"/>
</dbReference>
<evidence type="ECO:0000256" key="3">
    <source>
        <dbReference type="ARBA" id="ARBA00015944"/>
    </source>
</evidence>
<dbReference type="CDD" id="cd00386">
    <property type="entry name" value="Heme_Cu_Oxidase_III_like"/>
    <property type="match status" value="1"/>
</dbReference>
<keyword evidence="7 9" id="KW-0472">Membrane</keyword>
<dbReference type="GO" id="GO:0004129">
    <property type="term" value="F:cytochrome-c oxidase activity"/>
    <property type="evidence" value="ECO:0007669"/>
    <property type="project" value="InterPro"/>
</dbReference>
<feature type="transmembrane region" description="Helical" evidence="9">
    <location>
        <begin position="20"/>
        <end position="43"/>
    </location>
</feature>
<evidence type="ECO:0000256" key="2">
    <source>
        <dbReference type="ARBA" id="ARBA00010581"/>
    </source>
</evidence>
<reference evidence="11" key="2">
    <citation type="submission" date="2018-02" db="EMBL/GenBank/DDBJ databases">
        <authorList>
            <person name="Vanhove M.P.M."/>
            <person name="Briscoe A.G."/>
            <person name="Jorissen M.W.P."/>
            <person name="Littlewood D.T.J."/>
            <person name="Huyse T."/>
        </authorList>
    </citation>
    <scope>NUCLEOTIDE SEQUENCE</scope>
</reference>
<dbReference type="GO" id="GO:0019646">
    <property type="term" value="P:aerobic electron transport chain"/>
    <property type="evidence" value="ECO:0007669"/>
    <property type="project" value="InterPro"/>
</dbReference>
<accession>A0A2Z4GPL1</accession>
<comment type="subcellular location">
    <subcellularLocation>
        <location evidence="1">Membrane</location>
        <topology evidence="1">Multi-pass membrane protein</topology>
    </subcellularLocation>
</comment>
<feature type="transmembrane region" description="Helical" evidence="9">
    <location>
        <begin position="55"/>
        <end position="78"/>
    </location>
</feature>
<dbReference type="AlphaFoldDB" id="A0A2Z4GPL1"/>
<name>A0A2Z4GPL1_9PLAT</name>
<feature type="transmembrane region" description="Helical" evidence="9">
    <location>
        <begin position="93"/>
        <end position="111"/>
    </location>
</feature>
<evidence type="ECO:0000256" key="8">
    <source>
        <dbReference type="RuleBase" id="RU003375"/>
    </source>
</evidence>
<comment type="function">
    <text evidence="8">Component of the cytochrome c oxidase, the last enzyme in the mitochondrial electron transport chain which drives oxidative phosphorylation. The respiratory chain contains 3 multisubunit complexes succinate dehydrogenase (complex II, CII), ubiquinol-cytochrome c oxidoreductase (cytochrome b-c1 complex, complex III, CIII) and cytochrome c oxidase (complex IV, CIV), that cooperate to transfer electrons derived from NADH and succinate to molecular oxygen, creating an electrochemical gradient over the inner membrane that drives transmembrane transport and the ATP synthase. Cytochrome c oxidase is the component of the respiratory chain that catalyzes the reduction of oxygen to water. Electrons originating from reduced cytochrome c in the intermembrane space (IMS) are transferred via the dinuclear copper A center (CU(A)) of subunit 2 and heme A of subunit 1 to the active site in subunit 1, a binuclear center (BNC) formed by heme A3 and copper B (CU(B)). The BNC reduces molecular oxygen to 2 water molecules using 4 electrons from cytochrome c in the IMS and 4 protons from the mitochondrial matrix.</text>
</comment>
<evidence type="ECO:0000256" key="1">
    <source>
        <dbReference type="ARBA" id="ARBA00004141"/>
    </source>
</evidence>
<keyword evidence="5" id="KW-1278">Translocase</keyword>
<evidence type="ECO:0000256" key="4">
    <source>
        <dbReference type="ARBA" id="ARBA00022692"/>
    </source>
</evidence>
<evidence type="ECO:0000256" key="9">
    <source>
        <dbReference type="SAM" id="Phobius"/>
    </source>
</evidence>
<feature type="transmembrane region" description="Helical" evidence="9">
    <location>
        <begin position="118"/>
        <end position="136"/>
    </location>
</feature>
<evidence type="ECO:0000256" key="5">
    <source>
        <dbReference type="ARBA" id="ARBA00022967"/>
    </source>
</evidence>
<protein>
    <recommendedName>
        <fullName evidence="3 8">Cytochrome c oxidase subunit 3</fullName>
    </recommendedName>
</protein>
<keyword evidence="8 11" id="KW-0496">Mitochondrion</keyword>
<dbReference type="EMBL" id="MG970258">
    <property type="protein sequence ID" value="AWW03154.1"/>
    <property type="molecule type" value="Genomic_DNA"/>
</dbReference>
<dbReference type="PANTHER" id="PTHR11403:SF7">
    <property type="entry name" value="CYTOCHROME C OXIDASE SUBUNIT 3"/>
    <property type="match status" value="1"/>
</dbReference>
<reference evidence="11" key="1">
    <citation type="journal article" date="2018" name="BMC Genomics">
        <title>The first next-generation sequencing approach to the mitochondrial phylogeny of African monogenean parasites (Platyhelminthes: Gyrodactylidae and Dactylogyridae).</title>
        <authorList>
            <person name="Vanhove M.P.M."/>
            <person name="Briscoe A.G."/>
            <person name="Jorissen M.W.P."/>
            <person name="Littlewood D.T.J."/>
            <person name="Huyse T."/>
        </authorList>
    </citation>
    <scope>NUCLEOTIDE SEQUENCE</scope>
</reference>
<evidence type="ECO:0000256" key="7">
    <source>
        <dbReference type="ARBA" id="ARBA00023136"/>
    </source>
</evidence>
<dbReference type="GO" id="GO:0016020">
    <property type="term" value="C:membrane"/>
    <property type="evidence" value="ECO:0007669"/>
    <property type="project" value="UniProtKB-SubCell"/>
</dbReference>